<sequence>MEEKTITSYAELELVYKYKFVTIDLENEFFKAHVVNAKTKATLLEISIDLINNKVITEGNIHEYPYDIDDVVNTLKDTANLCIENKLTSQFAINSYIEDMVKKEN</sequence>
<evidence type="ECO:0000313" key="1">
    <source>
        <dbReference type="EMBL" id="AAY60217.1"/>
    </source>
</evidence>
<evidence type="ECO:0000313" key="2">
    <source>
        <dbReference type="Proteomes" id="UP000002612"/>
    </source>
</evidence>
<dbReference type="KEGG" id="bcz:pE33L466_0050"/>
<reference evidence="2" key="1">
    <citation type="journal article" date="2006" name="J. Bacteriol.">
        <title>Pathogenomic sequence analysis of Bacillus cereus and Bacillus thuringiensis isolates closely related to Bacillus anthracis.</title>
        <authorList>
            <person name="Han C.S."/>
            <person name="Xie G."/>
            <person name="Challacombe J.F."/>
            <person name="Altherr M.R."/>
            <person name="Bhotika S.S."/>
            <person name="Brown N."/>
            <person name="Bruce D."/>
            <person name="Campbell C.S."/>
            <person name="Campbell M.L."/>
            <person name="Chen J."/>
            <person name="Chertkov O."/>
            <person name="Cleland C."/>
            <person name="Dimitrijevic M."/>
            <person name="Doggett N.A."/>
            <person name="Fawcett J.J."/>
            <person name="Glavina T."/>
            <person name="Goodwin L.A."/>
            <person name="Green L.D."/>
            <person name="Hill K.K."/>
            <person name="Hitchcock P."/>
            <person name="Jackson P.J."/>
            <person name="Keim P."/>
            <person name="Kewalramani A.R."/>
            <person name="Longmire J."/>
            <person name="Lucas S."/>
            <person name="Malfatti S."/>
            <person name="McMurry K."/>
            <person name="Meincke L.J."/>
            <person name="Misra M."/>
            <person name="Moseman B.L."/>
            <person name="Mundt M."/>
            <person name="Munk A.C."/>
            <person name="Okinaka R.T."/>
            <person name="Parson-Quintana B."/>
            <person name="Reilly L.P."/>
            <person name="Richardson P."/>
            <person name="Robinson D.L."/>
            <person name="Rubin E."/>
            <person name="Saunders E."/>
            <person name="Tapia R."/>
            <person name="Tesmer J.G."/>
            <person name="Thayer N."/>
            <person name="Thompson L.S."/>
            <person name="Tice H."/>
            <person name="Ticknor L.O."/>
            <person name="Wills P.L."/>
            <person name="Brettin T.S."/>
            <person name="Gilna P."/>
        </authorList>
    </citation>
    <scope>NUCLEOTIDE SEQUENCE [LARGE SCALE GENOMIC DNA]</scope>
    <source>
        <strain evidence="2">ZK / E33L</strain>
        <plasmid evidence="2">pE33L466</plasmid>
    </source>
</reference>
<dbReference type="RefSeq" id="WP_000391639.1">
    <property type="nucleotide sequence ID" value="NC_007103.1"/>
</dbReference>
<gene>
    <name evidence="1" type="ordered locus">pE33L466_0050</name>
</gene>
<dbReference type="PATRIC" id="fig|288681.22.peg.5780"/>
<proteinExistence type="predicted"/>
<keyword evidence="1" id="KW-0614">Plasmid</keyword>
<dbReference type="AlphaFoldDB" id="Q4V240"/>
<dbReference type="Proteomes" id="UP000002612">
    <property type="component" value="Plasmid pE33L466"/>
</dbReference>
<accession>Q4V240</accession>
<protein>
    <submittedName>
        <fullName evidence="1">Uncharacterized protein</fullName>
    </submittedName>
</protein>
<organism evidence="1 2">
    <name type="scientific">Bacillus cereus (strain ZK / E33L)</name>
    <dbReference type="NCBI Taxonomy" id="288681"/>
    <lineage>
        <taxon>Bacteria</taxon>
        <taxon>Bacillati</taxon>
        <taxon>Bacillota</taxon>
        <taxon>Bacilli</taxon>
        <taxon>Bacillales</taxon>
        <taxon>Bacillaceae</taxon>
        <taxon>Bacillus</taxon>
        <taxon>Bacillus cereus group</taxon>
    </lineage>
</organism>
<name>Q4V240_BACCZ</name>
<dbReference type="EMBL" id="CP000040">
    <property type="protein sequence ID" value="AAY60217.1"/>
    <property type="molecule type" value="Genomic_DNA"/>
</dbReference>
<geneLocation type="plasmid" evidence="1 2">
    <name>pE33L466</name>
</geneLocation>